<keyword evidence="2" id="KW-0040">ANK repeat</keyword>
<dbReference type="Gene3D" id="1.25.40.20">
    <property type="entry name" value="Ankyrin repeat-containing domain"/>
    <property type="match status" value="1"/>
</dbReference>
<gene>
    <name evidence="4" type="ORF">J2W68_003521</name>
</gene>
<dbReference type="Proteomes" id="UP001256588">
    <property type="component" value="Unassembled WGS sequence"/>
</dbReference>
<proteinExistence type="predicted"/>
<keyword evidence="1" id="KW-0677">Repeat</keyword>
<dbReference type="InterPro" id="IPR036770">
    <property type="entry name" value="Ankyrin_rpt-contain_sf"/>
</dbReference>
<name>A0ABU1Y1R9_9GAMM</name>
<dbReference type="InterPro" id="IPR050776">
    <property type="entry name" value="Ank_Repeat/CDKN_Inhibitor"/>
</dbReference>
<evidence type="ECO:0008006" key="6">
    <source>
        <dbReference type="Google" id="ProtNLM"/>
    </source>
</evidence>
<sequence>MALFLAASIVALSGCVLAVPSADSSGERAAAARVFEDPNLQALAIAAGSGDAETVRRLMRDEGVDPDGVFWGRDGGTPMLAWPIYRGNPEGLRAMLENGADPNAKTRYPSNDGIVRYHSNAMVWAARQKDPAYLQILLDHGGDPDTRNPNREALLFESYIHGNQWQNVQLLVERGADVNVQASPGSTILTSYAGRGGFRMAHWLLEHGADPSLQFSFGKPIQRSDSHAIKAIFWHPGNSSDPDWQVRCQRWLLANGFERPSMPEYFRKMRETFGFPHTEDQIPLPASRDDGGEM</sequence>
<comment type="caution">
    <text evidence="4">The sequence shown here is derived from an EMBL/GenBank/DDBJ whole genome shotgun (WGS) entry which is preliminary data.</text>
</comment>
<protein>
    <recommendedName>
        <fullName evidence="6">Ankyrin repeat domain-containing protein</fullName>
    </recommendedName>
</protein>
<evidence type="ECO:0000256" key="2">
    <source>
        <dbReference type="ARBA" id="ARBA00023043"/>
    </source>
</evidence>
<dbReference type="SUPFAM" id="SSF48403">
    <property type="entry name" value="Ankyrin repeat"/>
    <property type="match status" value="1"/>
</dbReference>
<dbReference type="EMBL" id="JAVDWO010000019">
    <property type="protein sequence ID" value="MDR7194773.1"/>
    <property type="molecule type" value="Genomic_DNA"/>
</dbReference>
<evidence type="ECO:0000313" key="5">
    <source>
        <dbReference type="Proteomes" id="UP001256588"/>
    </source>
</evidence>
<keyword evidence="5" id="KW-1185">Reference proteome</keyword>
<dbReference type="PANTHER" id="PTHR24201">
    <property type="entry name" value="ANK_REP_REGION DOMAIN-CONTAINING PROTEIN"/>
    <property type="match status" value="1"/>
</dbReference>
<accession>A0ABU1Y1R9</accession>
<feature type="chain" id="PRO_5045766109" description="Ankyrin repeat domain-containing protein" evidence="3">
    <location>
        <begin position="19"/>
        <end position="294"/>
    </location>
</feature>
<dbReference type="InterPro" id="IPR002110">
    <property type="entry name" value="Ankyrin_rpt"/>
</dbReference>
<feature type="signal peptide" evidence="3">
    <location>
        <begin position="1"/>
        <end position="18"/>
    </location>
</feature>
<dbReference type="SMART" id="SM00248">
    <property type="entry name" value="ANK"/>
    <property type="match status" value="5"/>
</dbReference>
<keyword evidence="3" id="KW-0732">Signal</keyword>
<evidence type="ECO:0000313" key="4">
    <source>
        <dbReference type="EMBL" id="MDR7194773.1"/>
    </source>
</evidence>
<evidence type="ECO:0000256" key="3">
    <source>
        <dbReference type="SAM" id="SignalP"/>
    </source>
</evidence>
<dbReference type="Pfam" id="PF12796">
    <property type="entry name" value="Ank_2"/>
    <property type="match status" value="1"/>
</dbReference>
<reference evidence="4 5" key="1">
    <citation type="submission" date="2023-07" db="EMBL/GenBank/DDBJ databases">
        <title>Sorghum-associated microbial communities from plants grown in Nebraska, USA.</title>
        <authorList>
            <person name="Schachtman D."/>
        </authorList>
    </citation>
    <scope>NUCLEOTIDE SEQUENCE [LARGE SCALE GENOMIC DNA]</scope>
    <source>
        <strain evidence="4 5">4099</strain>
    </source>
</reference>
<dbReference type="RefSeq" id="WP_310238515.1">
    <property type="nucleotide sequence ID" value="NZ_JAVDWO010000019.1"/>
</dbReference>
<organism evidence="4 5">
    <name type="scientific">Luteimonas terrae</name>
    <dbReference type="NCBI Taxonomy" id="1530191"/>
    <lineage>
        <taxon>Bacteria</taxon>
        <taxon>Pseudomonadati</taxon>
        <taxon>Pseudomonadota</taxon>
        <taxon>Gammaproteobacteria</taxon>
        <taxon>Lysobacterales</taxon>
        <taxon>Lysobacteraceae</taxon>
        <taxon>Luteimonas</taxon>
    </lineage>
</organism>
<evidence type="ECO:0000256" key="1">
    <source>
        <dbReference type="ARBA" id="ARBA00022737"/>
    </source>
</evidence>